<protein>
    <submittedName>
        <fullName evidence="5">Predicted xylanase/chitin deacetylase</fullName>
    </submittedName>
</protein>
<dbReference type="GO" id="GO:0016810">
    <property type="term" value="F:hydrolase activity, acting on carbon-nitrogen (but not peptide) bonds"/>
    <property type="evidence" value="ECO:0007669"/>
    <property type="project" value="InterPro"/>
</dbReference>
<dbReference type="InterPro" id="IPR019546">
    <property type="entry name" value="TAT_signal_bac_arc"/>
</dbReference>
<dbReference type="InterPro" id="IPR006311">
    <property type="entry name" value="TAT_signal"/>
</dbReference>
<dbReference type="InterPro" id="IPR002509">
    <property type="entry name" value="NODB_dom"/>
</dbReference>
<gene>
    <name evidence="5" type="ordered locus">MODMU_3038</name>
</gene>
<dbReference type="NCBIfam" id="TIGR01409">
    <property type="entry name" value="TAT_signal_seq"/>
    <property type="match status" value="1"/>
</dbReference>
<dbReference type="PROSITE" id="PS51318">
    <property type="entry name" value="TAT"/>
    <property type="match status" value="1"/>
</dbReference>
<feature type="domain" description="NodB homology" evidence="4">
    <location>
        <begin position="152"/>
        <end position="310"/>
    </location>
</feature>
<evidence type="ECO:0000313" key="6">
    <source>
        <dbReference type="Proteomes" id="UP000006461"/>
    </source>
</evidence>
<keyword evidence="5" id="KW-0858">Xylan degradation</keyword>
<dbReference type="InterPro" id="IPR051398">
    <property type="entry name" value="Polysacch_Deacetylase"/>
</dbReference>
<sequence>MTMAPRSWRLRWGDVDIGGSMRAMGRREFLGAAAAGALALAGCTSQPRPQPTSSPSGTSATGPATSPAAAPQTSPPSPGTPAEMLARATVPMLCYHRIREFTEQDGPASRSLTCPPELLERHLRTLTGAGLQPVSSTQLVDHVEFGTTLPPRPVVISFDDASAGHFTNALPILQRLSMPAIFFVMTVVLDKPDWLSRDQVHQLDRAGMTIGVHTWDHHPVTGYGDADWATQLQAPKTELEQIVGHGLDLFAYPYGAWNTAALPHVQQAGYRAAFQLSDQPVDPQQPLLALRRLLMSSDWDEQALLSRLPA</sequence>
<dbReference type="PROSITE" id="PS51677">
    <property type="entry name" value="NODB"/>
    <property type="match status" value="1"/>
</dbReference>
<feature type="compositionally biased region" description="Low complexity" evidence="3">
    <location>
        <begin position="43"/>
        <end position="72"/>
    </location>
</feature>
<dbReference type="KEGG" id="mmar:MODMU_3038"/>
<evidence type="ECO:0000256" key="3">
    <source>
        <dbReference type="SAM" id="MobiDB-lite"/>
    </source>
</evidence>
<dbReference type="STRING" id="477641.MODMU_3038"/>
<dbReference type="InterPro" id="IPR011330">
    <property type="entry name" value="Glyco_hydro/deAcase_b/a-brl"/>
</dbReference>
<keyword evidence="5" id="KW-0119">Carbohydrate metabolism</keyword>
<proteinExistence type="predicted"/>
<feature type="region of interest" description="Disordered" evidence="3">
    <location>
        <begin position="43"/>
        <end position="83"/>
    </location>
</feature>
<dbReference type="Proteomes" id="UP000006461">
    <property type="component" value="Chromosome"/>
</dbReference>
<dbReference type="Pfam" id="PF01522">
    <property type="entry name" value="Polysacc_deac_1"/>
    <property type="match status" value="1"/>
</dbReference>
<dbReference type="OMA" id="WNDATEM"/>
<keyword evidence="5" id="KW-0378">Hydrolase</keyword>
<keyword evidence="6" id="KW-1185">Reference proteome</keyword>
<keyword evidence="5" id="KW-0326">Glycosidase</keyword>
<dbReference type="EMBL" id="FO203431">
    <property type="protein sequence ID" value="CCH88464.1"/>
    <property type="molecule type" value="Genomic_DNA"/>
</dbReference>
<evidence type="ECO:0000256" key="1">
    <source>
        <dbReference type="ARBA" id="ARBA00004613"/>
    </source>
</evidence>
<evidence type="ECO:0000256" key="2">
    <source>
        <dbReference type="ARBA" id="ARBA00022729"/>
    </source>
</evidence>
<dbReference type="PATRIC" id="fig|477641.3.peg.2891"/>
<accession>I4EYK1</accession>
<comment type="subcellular location">
    <subcellularLocation>
        <location evidence="1">Secreted</location>
    </subcellularLocation>
</comment>
<reference evidence="5 6" key="1">
    <citation type="journal article" date="2012" name="J. Bacteriol.">
        <title>Genome Sequence of Radiation-Resistant Modestobacter marinus Strain BC501, a Representative Actinobacterium That Thrives on Calcareous Stone Surfaces.</title>
        <authorList>
            <person name="Normand P."/>
            <person name="Gury J."/>
            <person name="Pujic P."/>
            <person name="Chouaia B."/>
            <person name="Crotti E."/>
            <person name="Brusetti L."/>
            <person name="Daffonchio D."/>
            <person name="Vacherie B."/>
            <person name="Barbe V."/>
            <person name="Medigue C."/>
            <person name="Calteau A."/>
            <person name="Ghodhbane-Gtari F."/>
            <person name="Essoussi I."/>
            <person name="Nouioui I."/>
            <person name="Abbassi-Ghozzi I."/>
            <person name="Gtari M."/>
        </authorList>
    </citation>
    <scope>NUCLEOTIDE SEQUENCE [LARGE SCALE GENOMIC DNA]</scope>
    <source>
        <strain evidence="6">BC 501</strain>
    </source>
</reference>
<dbReference type="HOGENOM" id="CLU_030024_6_0_11"/>
<evidence type="ECO:0000313" key="5">
    <source>
        <dbReference type="EMBL" id="CCH88464.1"/>
    </source>
</evidence>
<dbReference type="GO" id="GO:0016798">
    <property type="term" value="F:hydrolase activity, acting on glycosyl bonds"/>
    <property type="evidence" value="ECO:0007669"/>
    <property type="project" value="UniProtKB-KW"/>
</dbReference>
<dbReference type="GO" id="GO:0005576">
    <property type="term" value="C:extracellular region"/>
    <property type="evidence" value="ECO:0007669"/>
    <property type="project" value="UniProtKB-SubCell"/>
</dbReference>
<dbReference type="OrthoDB" id="3173508at2"/>
<dbReference type="AlphaFoldDB" id="I4EYK1"/>
<dbReference type="PANTHER" id="PTHR34216">
    <property type="match status" value="1"/>
</dbReference>
<name>I4EYK1_MODI5</name>
<keyword evidence="5" id="KW-0624">Polysaccharide degradation</keyword>
<dbReference type="eggNOG" id="COG0726">
    <property type="taxonomic scope" value="Bacteria"/>
</dbReference>
<dbReference type="PANTHER" id="PTHR34216:SF3">
    <property type="entry name" value="POLY-BETA-1,6-N-ACETYL-D-GLUCOSAMINE N-DEACETYLASE"/>
    <property type="match status" value="1"/>
</dbReference>
<dbReference type="CDD" id="cd10918">
    <property type="entry name" value="CE4_NodB_like_5s_6s"/>
    <property type="match status" value="1"/>
</dbReference>
<organism evidence="5 6">
    <name type="scientific">Modestobacter italicus (strain DSM 44449 / CECT 9708 / BC 501)</name>
    <dbReference type="NCBI Taxonomy" id="2732864"/>
    <lineage>
        <taxon>Bacteria</taxon>
        <taxon>Bacillati</taxon>
        <taxon>Actinomycetota</taxon>
        <taxon>Actinomycetes</taxon>
        <taxon>Geodermatophilales</taxon>
        <taxon>Geodermatophilaceae</taxon>
        <taxon>Modestobacter</taxon>
    </lineage>
</organism>
<keyword evidence="2" id="KW-0732">Signal</keyword>
<dbReference type="GO" id="GO:0045493">
    <property type="term" value="P:xylan catabolic process"/>
    <property type="evidence" value="ECO:0007669"/>
    <property type="project" value="UniProtKB-KW"/>
</dbReference>
<dbReference type="Gene3D" id="3.20.20.370">
    <property type="entry name" value="Glycoside hydrolase/deacetylase"/>
    <property type="match status" value="1"/>
</dbReference>
<evidence type="ECO:0000259" key="4">
    <source>
        <dbReference type="PROSITE" id="PS51677"/>
    </source>
</evidence>
<dbReference type="SUPFAM" id="SSF88713">
    <property type="entry name" value="Glycoside hydrolase/deacetylase"/>
    <property type="match status" value="1"/>
</dbReference>